<keyword evidence="2" id="KW-0732">Signal</keyword>
<evidence type="ECO:0000256" key="2">
    <source>
        <dbReference type="SAM" id="SignalP"/>
    </source>
</evidence>
<sequence>MVACFLFLALVPSHMASLAQIAYTAAIAFSGLNCVGVIKSGQLVARQHTHFVMSVLSIISCSVILILPLLVSLLAPDNTSQQWSVIFYIIIALMVLSNGFFFFVGEASPAPWTKTNSQQVYTTDIDDVPTNNDKYDAKF</sequence>
<keyword evidence="1" id="KW-0472">Membrane</keyword>
<evidence type="ECO:0000313" key="4">
    <source>
        <dbReference type="Proteomes" id="UP000271098"/>
    </source>
</evidence>
<dbReference type="OrthoDB" id="5856042at2759"/>
<dbReference type="GO" id="GO:0016020">
    <property type="term" value="C:membrane"/>
    <property type="evidence" value="ECO:0007669"/>
    <property type="project" value="TreeGrafter"/>
</dbReference>
<dbReference type="InterPro" id="IPR036259">
    <property type="entry name" value="MFS_trans_sf"/>
</dbReference>
<dbReference type="AlphaFoldDB" id="A0A183D679"/>
<keyword evidence="1" id="KW-1133">Transmembrane helix</keyword>
<reference evidence="3 4" key="2">
    <citation type="submission" date="2018-11" db="EMBL/GenBank/DDBJ databases">
        <authorList>
            <consortium name="Pathogen Informatics"/>
        </authorList>
    </citation>
    <scope>NUCLEOTIDE SEQUENCE [LARGE SCALE GENOMIC DNA]</scope>
</reference>
<feature type="signal peptide" evidence="2">
    <location>
        <begin position="1"/>
        <end position="16"/>
    </location>
</feature>
<feature type="transmembrane region" description="Helical" evidence="1">
    <location>
        <begin position="48"/>
        <end position="73"/>
    </location>
</feature>
<reference evidence="5" key="1">
    <citation type="submission" date="2016-06" db="UniProtKB">
        <authorList>
            <consortium name="WormBaseParasite"/>
        </authorList>
    </citation>
    <scope>IDENTIFICATION</scope>
</reference>
<keyword evidence="1" id="KW-0812">Transmembrane</keyword>
<accession>A0A183D679</accession>
<keyword evidence="4" id="KW-1185">Reference proteome</keyword>
<dbReference type="WBParaSite" id="GPUH_0000422701-mRNA-1">
    <property type="protein sequence ID" value="GPUH_0000422701-mRNA-1"/>
    <property type="gene ID" value="GPUH_0000422701"/>
</dbReference>
<protein>
    <submittedName>
        <fullName evidence="5">MFS domain-containing protein</fullName>
    </submittedName>
</protein>
<evidence type="ECO:0000313" key="3">
    <source>
        <dbReference type="EMBL" id="VDK43371.1"/>
    </source>
</evidence>
<feature type="transmembrane region" description="Helical" evidence="1">
    <location>
        <begin position="85"/>
        <end position="104"/>
    </location>
</feature>
<dbReference type="PANTHER" id="PTHR45757:SF11">
    <property type="entry name" value="MAJOR FACILITATOR SUPERFAMILY (MFS) PROFILE DOMAIN-CONTAINING PROTEIN"/>
    <property type="match status" value="1"/>
</dbReference>
<gene>
    <name evidence="3" type="ORF">GPUH_LOCUS4220</name>
</gene>
<name>A0A183D679_9BILA</name>
<proteinExistence type="predicted"/>
<dbReference type="Proteomes" id="UP000271098">
    <property type="component" value="Unassembled WGS sequence"/>
</dbReference>
<dbReference type="EMBL" id="UYRT01007766">
    <property type="protein sequence ID" value="VDK43371.1"/>
    <property type="molecule type" value="Genomic_DNA"/>
</dbReference>
<dbReference type="SUPFAM" id="SSF103473">
    <property type="entry name" value="MFS general substrate transporter"/>
    <property type="match status" value="1"/>
</dbReference>
<dbReference type="PANTHER" id="PTHR45757">
    <property type="entry name" value="PROTEIN CBG23364-RELATED"/>
    <property type="match status" value="1"/>
</dbReference>
<evidence type="ECO:0000313" key="5">
    <source>
        <dbReference type="WBParaSite" id="GPUH_0000422701-mRNA-1"/>
    </source>
</evidence>
<feature type="chain" id="PRO_5043138582" evidence="2">
    <location>
        <begin position="17"/>
        <end position="139"/>
    </location>
</feature>
<organism evidence="5">
    <name type="scientific">Gongylonema pulchrum</name>
    <dbReference type="NCBI Taxonomy" id="637853"/>
    <lineage>
        <taxon>Eukaryota</taxon>
        <taxon>Metazoa</taxon>
        <taxon>Ecdysozoa</taxon>
        <taxon>Nematoda</taxon>
        <taxon>Chromadorea</taxon>
        <taxon>Rhabditida</taxon>
        <taxon>Spirurina</taxon>
        <taxon>Spiruromorpha</taxon>
        <taxon>Spiruroidea</taxon>
        <taxon>Gongylonematidae</taxon>
        <taxon>Gongylonema</taxon>
    </lineage>
</organism>
<evidence type="ECO:0000256" key="1">
    <source>
        <dbReference type="SAM" id="Phobius"/>
    </source>
</evidence>